<dbReference type="PANTHER" id="PTHR40080:SF1">
    <property type="entry name" value="TRPR-LIKE PROTEIN YERC_YECD"/>
    <property type="match status" value="1"/>
</dbReference>
<dbReference type="InterPro" id="IPR038116">
    <property type="entry name" value="TrpR-like_sf"/>
</dbReference>
<dbReference type="InterPro" id="IPR010921">
    <property type="entry name" value="Trp_repressor/repl_initiator"/>
</dbReference>
<dbReference type="GO" id="GO:0043565">
    <property type="term" value="F:sequence-specific DNA binding"/>
    <property type="evidence" value="ECO:0007669"/>
    <property type="project" value="InterPro"/>
</dbReference>
<dbReference type="InterPro" id="IPR000831">
    <property type="entry name" value="Trp_repress"/>
</dbReference>
<reference evidence="1 2" key="1">
    <citation type="submission" date="2015-02" db="EMBL/GenBank/DDBJ databases">
        <title>Improved understanding of the partial-nitritation anammox process through 23 genomes representing the majority of the microbial community.</title>
        <authorList>
            <person name="Speth D.R."/>
            <person name="In T Zandt M."/>
            <person name="Guerrero Cruz S."/>
            <person name="Jetten M.S."/>
            <person name="Dutilh B.E."/>
        </authorList>
    </citation>
    <scope>NUCLEOTIDE SEQUENCE [LARGE SCALE GENOMIC DNA]</scope>
    <source>
        <strain evidence="1">OLB21</strain>
    </source>
</reference>
<sequence length="101" mass="11391">MPPGISIIMNNEDTLADLSKAVMKLRDSKEVASFLKDILTRSELEIVLLRWRVAGLLDQGLPYTQIERETGASSATIAKVSEFLKYGYDGYRIAIDRTKKR</sequence>
<dbReference type="Pfam" id="PF01371">
    <property type="entry name" value="Trp_repressor"/>
    <property type="match status" value="1"/>
</dbReference>
<dbReference type="PIRSF" id="PIRSF012508">
    <property type="entry name" value="YerC"/>
    <property type="match status" value="1"/>
</dbReference>
<dbReference type="Proteomes" id="UP000070449">
    <property type="component" value="Unassembled WGS sequence"/>
</dbReference>
<gene>
    <name evidence="1" type="primary">trpR</name>
    <name evidence="1" type="ORF">UZ20_WS6002000689</name>
</gene>
<dbReference type="SUPFAM" id="SSF48295">
    <property type="entry name" value="TrpR-like"/>
    <property type="match status" value="1"/>
</dbReference>
<accession>A0A136KGX1</accession>
<dbReference type="AlphaFoldDB" id="A0A136KGX1"/>
<evidence type="ECO:0000313" key="2">
    <source>
        <dbReference type="Proteomes" id="UP000070449"/>
    </source>
</evidence>
<dbReference type="EMBL" id="JYPD01000022">
    <property type="protein sequence ID" value="KXK08685.1"/>
    <property type="molecule type" value="Genomic_DNA"/>
</dbReference>
<dbReference type="GO" id="GO:0003700">
    <property type="term" value="F:DNA-binding transcription factor activity"/>
    <property type="evidence" value="ECO:0007669"/>
    <property type="project" value="InterPro"/>
</dbReference>
<dbReference type="PANTHER" id="PTHR40080">
    <property type="entry name" value="LMO1763 PROTEIN"/>
    <property type="match status" value="1"/>
</dbReference>
<comment type="caution">
    <text evidence="1">The sequence shown here is derived from an EMBL/GenBank/DDBJ whole genome shotgun (WGS) entry which is preliminary data.</text>
</comment>
<proteinExistence type="predicted"/>
<organism evidence="1 2">
    <name type="scientific">candidate division WS6 bacterium OLB21</name>
    <dbReference type="NCBI Taxonomy" id="1617427"/>
    <lineage>
        <taxon>Bacteria</taxon>
        <taxon>Candidatus Dojkabacteria</taxon>
    </lineage>
</organism>
<name>A0A136KGX1_9BACT</name>
<evidence type="ECO:0000313" key="1">
    <source>
        <dbReference type="EMBL" id="KXK08685.1"/>
    </source>
</evidence>
<dbReference type="NCBIfam" id="TIGR02531">
    <property type="entry name" value="yecD_yerC"/>
    <property type="match status" value="1"/>
</dbReference>
<dbReference type="Gene3D" id="1.10.1270.10">
    <property type="entry name" value="TrpR-like"/>
    <property type="match status" value="1"/>
</dbReference>
<dbReference type="STRING" id="1617427.UZ20_WS6002000689"/>
<dbReference type="InterPro" id="IPR013368">
    <property type="entry name" value="YecD_YerC"/>
</dbReference>
<protein>
    <submittedName>
        <fullName evidence="1">Trp operon repressor</fullName>
    </submittedName>
</protein>